<comment type="caution">
    <text evidence="2">The sequence shown here is derived from an EMBL/GenBank/DDBJ whole genome shotgun (WGS) entry which is preliminary data.</text>
</comment>
<reference evidence="2 3" key="1">
    <citation type="journal article" date="2021" name="Elife">
        <title>Chloroplast acquisition without the gene transfer in kleptoplastic sea slugs, Plakobranchus ocellatus.</title>
        <authorList>
            <person name="Maeda T."/>
            <person name="Takahashi S."/>
            <person name="Yoshida T."/>
            <person name="Shimamura S."/>
            <person name="Takaki Y."/>
            <person name="Nagai Y."/>
            <person name="Toyoda A."/>
            <person name="Suzuki Y."/>
            <person name="Arimoto A."/>
            <person name="Ishii H."/>
            <person name="Satoh N."/>
            <person name="Nishiyama T."/>
            <person name="Hasebe M."/>
            <person name="Maruyama T."/>
            <person name="Minagawa J."/>
            <person name="Obokata J."/>
            <person name="Shigenobu S."/>
        </authorList>
    </citation>
    <scope>NUCLEOTIDE SEQUENCE [LARGE SCALE GENOMIC DNA]</scope>
</reference>
<name>A0AAV4GD66_9GAST</name>
<evidence type="ECO:0000256" key="1">
    <source>
        <dbReference type="SAM" id="MobiDB-lite"/>
    </source>
</evidence>
<feature type="region of interest" description="Disordered" evidence="1">
    <location>
        <begin position="87"/>
        <end position="154"/>
    </location>
</feature>
<proteinExistence type="predicted"/>
<sequence length="154" mass="17562">MPVSGFPTILENILISMLQESQPASYKLARNEHRIIFILRLHAMTNTSLSTTPHEPTPAKVRRQLGSDRRRLYQRFLPAKEDAPICLHNKESKTKQTPMIDRTKTTKPSKLDLSVTLSRSDRPSQQELYVPPKYSLSQKPLNETGLLKPTDAQD</sequence>
<dbReference type="EMBL" id="BMAT01001355">
    <property type="protein sequence ID" value="GFR83708.1"/>
    <property type="molecule type" value="Genomic_DNA"/>
</dbReference>
<evidence type="ECO:0000313" key="2">
    <source>
        <dbReference type="EMBL" id="GFR83708.1"/>
    </source>
</evidence>
<evidence type="ECO:0000313" key="3">
    <source>
        <dbReference type="Proteomes" id="UP000762676"/>
    </source>
</evidence>
<dbReference type="AlphaFoldDB" id="A0AAV4GD66"/>
<dbReference type="Proteomes" id="UP000762676">
    <property type="component" value="Unassembled WGS sequence"/>
</dbReference>
<accession>A0AAV4GD66</accession>
<keyword evidence="3" id="KW-1185">Reference proteome</keyword>
<gene>
    <name evidence="2" type="ORF">ElyMa_000654700</name>
</gene>
<protein>
    <submittedName>
        <fullName evidence="2">Uncharacterized protein</fullName>
    </submittedName>
</protein>
<organism evidence="2 3">
    <name type="scientific">Elysia marginata</name>
    <dbReference type="NCBI Taxonomy" id="1093978"/>
    <lineage>
        <taxon>Eukaryota</taxon>
        <taxon>Metazoa</taxon>
        <taxon>Spiralia</taxon>
        <taxon>Lophotrochozoa</taxon>
        <taxon>Mollusca</taxon>
        <taxon>Gastropoda</taxon>
        <taxon>Heterobranchia</taxon>
        <taxon>Euthyneura</taxon>
        <taxon>Panpulmonata</taxon>
        <taxon>Sacoglossa</taxon>
        <taxon>Placobranchoidea</taxon>
        <taxon>Plakobranchidae</taxon>
        <taxon>Elysia</taxon>
    </lineage>
</organism>